<sequence length="109" mass="11189">MTDDPLLVDARGTRCPVPVIRVARAARDRPAGTTLVLLADDVAARSDVPAWGRMRGHAVTLVDAGSWTEYRVVLGGPPAGPPESTPGASTEPTAGTAGTSGRGQVDRST</sequence>
<dbReference type="EMBL" id="BAABGM010000013">
    <property type="protein sequence ID" value="GAA4406112.1"/>
    <property type="molecule type" value="Genomic_DNA"/>
</dbReference>
<gene>
    <name evidence="3" type="ORF">GCM10023168_20530</name>
</gene>
<proteinExistence type="predicted"/>
<dbReference type="Gene3D" id="3.30.110.40">
    <property type="entry name" value="TusA-like domain"/>
    <property type="match status" value="1"/>
</dbReference>
<dbReference type="SUPFAM" id="SSF64307">
    <property type="entry name" value="SirA-like"/>
    <property type="match status" value="1"/>
</dbReference>
<dbReference type="PROSITE" id="PS01148">
    <property type="entry name" value="UPF0033"/>
    <property type="match status" value="1"/>
</dbReference>
<dbReference type="Pfam" id="PF01206">
    <property type="entry name" value="TusA"/>
    <property type="match status" value="1"/>
</dbReference>
<keyword evidence="4" id="KW-1185">Reference proteome</keyword>
<dbReference type="InterPro" id="IPR036868">
    <property type="entry name" value="TusA-like_sf"/>
</dbReference>
<dbReference type="Proteomes" id="UP001500945">
    <property type="component" value="Unassembled WGS sequence"/>
</dbReference>
<dbReference type="InterPro" id="IPR001455">
    <property type="entry name" value="TusA-like"/>
</dbReference>
<feature type="domain" description="UPF0033" evidence="2">
    <location>
        <begin position="8"/>
        <end position="32"/>
    </location>
</feature>
<feature type="compositionally biased region" description="Polar residues" evidence="1">
    <location>
        <begin position="86"/>
        <end position="99"/>
    </location>
</feature>
<accession>A0ABP8KFS1</accession>
<evidence type="ECO:0000313" key="4">
    <source>
        <dbReference type="Proteomes" id="UP001500945"/>
    </source>
</evidence>
<organism evidence="3 4">
    <name type="scientific">Fodinibacter luteus</name>
    <dbReference type="NCBI Taxonomy" id="552064"/>
    <lineage>
        <taxon>Bacteria</taxon>
        <taxon>Bacillati</taxon>
        <taxon>Actinomycetota</taxon>
        <taxon>Actinomycetes</taxon>
        <taxon>Micrococcales</taxon>
        <taxon>Intrasporangiaceae</taxon>
        <taxon>Fodinibacter (ex Wang et al. 2009)</taxon>
    </lineage>
</organism>
<evidence type="ECO:0000313" key="3">
    <source>
        <dbReference type="EMBL" id="GAA4406112.1"/>
    </source>
</evidence>
<evidence type="ECO:0000256" key="1">
    <source>
        <dbReference type="SAM" id="MobiDB-lite"/>
    </source>
</evidence>
<evidence type="ECO:0000259" key="2">
    <source>
        <dbReference type="PROSITE" id="PS01148"/>
    </source>
</evidence>
<name>A0ABP8KFS1_9MICO</name>
<protein>
    <recommendedName>
        <fullName evidence="2">UPF0033 domain-containing protein</fullName>
    </recommendedName>
</protein>
<comment type="caution">
    <text evidence="3">The sequence shown here is derived from an EMBL/GenBank/DDBJ whole genome shotgun (WGS) entry which is preliminary data.</text>
</comment>
<dbReference type="RefSeq" id="WP_345205399.1">
    <property type="nucleotide sequence ID" value="NZ_BAABGM010000013.1"/>
</dbReference>
<dbReference type="CDD" id="cd00291">
    <property type="entry name" value="SirA_YedF_YeeD"/>
    <property type="match status" value="1"/>
</dbReference>
<feature type="region of interest" description="Disordered" evidence="1">
    <location>
        <begin position="74"/>
        <end position="109"/>
    </location>
</feature>
<reference evidence="4" key="1">
    <citation type="journal article" date="2019" name="Int. J. Syst. Evol. Microbiol.">
        <title>The Global Catalogue of Microorganisms (GCM) 10K type strain sequencing project: providing services to taxonomists for standard genome sequencing and annotation.</title>
        <authorList>
            <consortium name="The Broad Institute Genomics Platform"/>
            <consortium name="The Broad Institute Genome Sequencing Center for Infectious Disease"/>
            <person name="Wu L."/>
            <person name="Ma J."/>
        </authorList>
    </citation>
    <scope>NUCLEOTIDE SEQUENCE [LARGE SCALE GENOMIC DNA]</scope>
    <source>
        <strain evidence="4">JCM 17809</strain>
    </source>
</reference>